<evidence type="ECO:0000313" key="2">
    <source>
        <dbReference type="Proteomes" id="UP000215215"/>
    </source>
</evidence>
<evidence type="ECO:0008006" key="3">
    <source>
        <dbReference type="Google" id="ProtNLM"/>
    </source>
</evidence>
<evidence type="ECO:0000313" key="1">
    <source>
        <dbReference type="EMBL" id="OYD17412.1"/>
    </source>
</evidence>
<reference evidence="1 2" key="1">
    <citation type="submission" date="2017-07" db="EMBL/GenBank/DDBJ databases">
        <title>Recovery of genomes from metagenomes via a dereplication, aggregation, and scoring strategy.</title>
        <authorList>
            <person name="Sieber C.M."/>
            <person name="Probst A.J."/>
            <person name="Sharrar A."/>
            <person name="Thomas B.C."/>
            <person name="Hess M."/>
            <person name="Tringe S.G."/>
            <person name="Banfield J.F."/>
        </authorList>
    </citation>
    <scope>NUCLEOTIDE SEQUENCE [LARGE SCALE GENOMIC DNA]</scope>
    <source>
        <strain evidence="1">JGI_Cruoil_03_44_89</strain>
    </source>
</reference>
<name>A0A235BYW9_UNCW3</name>
<dbReference type="Proteomes" id="UP000215215">
    <property type="component" value="Unassembled WGS sequence"/>
</dbReference>
<comment type="caution">
    <text evidence="1">The sequence shown here is derived from an EMBL/GenBank/DDBJ whole genome shotgun (WGS) entry which is preliminary data.</text>
</comment>
<dbReference type="EMBL" id="NOZQ01000019">
    <property type="protein sequence ID" value="OYD17412.1"/>
    <property type="molecule type" value="Genomic_DNA"/>
</dbReference>
<dbReference type="AlphaFoldDB" id="A0A235BYW9"/>
<sequence length="351" mass="40374">MKIGMMGAWNTDSGASVHTELVGRNFIKLGHEITVFSFLKHSFHGTAIVGEDEDYVTRCFTVSSEKEPQLLAMPFLEKDYDFFLVEDLGMLPQDHLGKIFHWVKRKAKTINVIHDGNLKEDPSFYQFDWDAIVCFDKRYYNFLKLAYPEELIHIIPYPCLPWRPGDREKSRKELDLPINKKIVLLFGPASEHGAEKYHIMKEFESDYPTLILVVTKHEGSLKKWRDLKQEDRGNMIEIREETPSIEELYEYLYASDLLLYNKQGKTGIVTVASTAFQCLGSGCPMVALKSSFVETLNDAVYQYENDGELRTCIASVFEKDRKYAGVIKSAEKYVGKNSAINVAKKFIKLFE</sequence>
<accession>A0A235BYW9</accession>
<dbReference type="SUPFAM" id="SSF53756">
    <property type="entry name" value="UDP-Glycosyltransferase/glycogen phosphorylase"/>
    <property type="match status" value="1"/>
</dbReference>
<organism evidence="1 2">
    <name type="scientific">candidate division WOR-3 bacterium JGI_Cruoil_03_44_89</name>
    <dbReference type="NCBI Taxonomy" id="1973748"/>
    <lineage>
        <taxon>Bacteria</taxon>
        <taxon>Bacteria division WOR-3</taxon>
    </lineage>
</organism>
<proteinExistence type="predicted"/>
<feature type="non-terminal residue" evidence="1">
    <location>
        <position position="351"/>
    </location>
</feature>
<gene>
    <name evidence="1" type="ORF">CH333_00985</name>
</gene>
<protein>
    <recommendedName>
        <fullName evidence="3">Glycosyl transferase family 1 domain-containing protein</fullName>
    </recommendedName>
</protein>